<evidence type="ECO:0000313" key="4">
    <source>
        <dbReference type="EMBL" id="MXP13763.1"/>
    </source>
</evidence>
<evidence type="ECO:0000256" key="1">
    <source>
        <dbReference type="ARBA" id="ARBA00000085"/>
    </source>
</evidence>
<organism evidence="4 5">
    <name type="scientific">Allopontixanthobacter confluentis</name>
    <dbReference type="NCBI Taxonomy" id="1849021"/>
    <lineage>
        <taxon>Bacteria</taxon>
        <taxon>Pseudomonadati</taxon>
        <taxon>Pseudomonadota</taxon>
        <taxon>Alphaproteobacteria</taxon>
        <taxon>Sphingomonadales</taxon>
        <taxon>Erythrobacteraceae</taxon>
        <taxon>Allopontixanthobacter</taxon>
    </lineage>
</organism>
<dbReference type="SUPFAM" id="SSF47384">
    <property type="entry name" value="Homodimeric domain of signal transducing histidine kinase"/>
    <property type="match status" value="1"/>
</dbReference>
<dbReference type="InterPro" id="IPR036097">
    <property type="entry name" value="HisK_dim/P_sf"/>
</dbReference>
<evidence type="ECO:0000256" key="2">
    <source>
        <dbReference type="ARBA" id="ARBA00012438"/>
    </source>
</evidence>
<feature type="domain" description="Signal transduction histidine kinase dimerisation/phosphoacceptor" evidence="3">
    <location>
        <begin position="361"/>
        <end position="429"/>
    </location>
</feature>
<keyword evidence="4" id="KW-0808">Transferase</keyword>
<sequence>MHFDDRLATVLRHRATGERAARTQFRQLLDLLGSRSAAMESKLMASAWLRLGALGEQIPAADRAQMIRDPGMRFRNAELAAHLAEDEPQVAAAALARADLTDSQWQILIPRLPIRARGFLRLRRDMPERASLLLEKLGIHDRGLPLPDSDAEYLVETPGPLTSAPQETESRQAPIHTETVRPDNIRPVPVAANDAAPTADVRVTAIADLELTETEDSEIGALVKRIEAFRQARIGTPPTAQSPRLPLNDRQTDHNQPKLAGFAFTCDSEGRIDWAEPSVAPMVVGKRLADDDAIPAAVMVRHQPLVAQNVALEGAPLITGNWVVDAAPRFTRPDGRFYGYAGKFRRPAATSGSAAARKADSEADRIRQLLHELRTPVNAIQGFSEIIQQQLFGPTPHAYRALAATIAGDSARILAGFDELDRLARLESGAIELDDGASDLRAMVENTALQLQYVMRPRDASFAASLGADVCIVALAQGECEALGWRLIATLASAIGVGETVRLDLTQDDAKAQLRCELPAALAALDDLFAASARSANGALSAGMFGTGFALRLARAEARAAGGDLKPENGWLVLSLPLLTGADANPSESDVSGPRDRPAGA</sequence>
<proteinExistence type="predicted"/>
<dbReference type="Pfam" id="PF00512">
    <property type="entry name" value="HisKA"/>
    <property type="match status" value="1"/>
</dbReference>
<reference evidence="4 5" key="1">
    <citation type="submission" date="2019-12" db="EMBL/GenBank/DDBJ databases">
        <title>Genomic-based taxomic classification of the family Erythrobacteraceae.</title>
        <authorList>
            <person name="Xu L."/>
        </authorList>
    </citation>
    <scope>NUCLEOTIDE SEQUENCE [LARGE SCALE GENOMIC DNA]</scope>
    <source>
        <strain evidence="4 5">KCTC 52259</strain>
    </source>
</reference>
<dbReference type="EMBL" id="WTYU01000001">
    <property type="protein sequence ID" value="MXP13763.1"/>
    <property type="molecule type" value="Genomic_DNA"/>
</dbReference>
<dbReference type="Gene3D" id="1.10.287.130">
    <property type="match status" value="1"/>
</dbReference>
<keyword evidence="4" id="KW-0418">Kinase</keyword>
<protein>
    <recommendedName>
        <fullName evidence="2">histidine kinase</fullName>
        <ecNumber evidence="2">2.7.13.3</ecNumber>
    </recommendedName>
</protein>
<name>A0A6L7GCR2_9SPHN</name>
<dbReference type="GO" id="GO:0000155">
    <property type="term" value="F:phosphorelay sensor kinase activity"/>
    <property type="evidence" value="ECO:0007669"/>
    <property type="project" value="InterPro"/>
</dbReference>
<evidence type="ECO:0000259" key="3">
    <source>
        <dbReference type="SMART" id="SM00388"/>
    </source>
</evidence>
<dbReference type="Proteomes" id="UP000473531">
    <property type="component" value="Unassembled WGS sequence"/>
</dbReference>
<evidence type="ECO:0000313" key="5">
    <source>
        <dbReference type="Proteomes" id="UP000473531"/>
    </source>
</evidence>
<dbReference type="SMART" id="SM00388">
    <property type="entry name" value="HisKA"/>
    <property type="match status" value="1"/>
</dbReference>
<dbReference type="CDD" id="cd00082">
    <property type="entry name" value="HisKA"/>
    <property type="match status" value="1"/>
</dbReference>
<gene>
    <name evidence="4" type="ORF">GRI44_03220</name>
</gene>
<dbReference type="EC" id="2.7.13.3" evidence="2"/>
<dbReference type="OrthoDB" id="9813151at2"/>
<keyword evidence="5" id="KW-1185">Reference proteome</keyword>
<dbReference type="InterPro" id="IPR003661">
    <property type="entry name" value="HisK_dim/P_dom"/>
</dbReference>
<comment type="catalytic activity">
    <reaction evidence="1">
        <text>ATP + protein L-histidine = ADP + protein N-phospho-L-histidine.</text>
        <dbReference type="EC" id="2.7.13.3"/>
    </reaction>
</comment>
<dbReference type="AlphaFoldDB" id="A0A6L7GCR2"/>
<comment type="caution">
    <text evidence="4">The sequence shown here is derived from an EMBL/GenBank/DDBJ whole genome shotgun (WGS) entry which is preliminary data.</text>
</comment>
<accession>A0A6L7GCR2</accession>
<dbReference type="RefSeq" id="WP_160600006.1">
    <property type="nucleotide sequence ID" value="NZ_WTYU01000001.1"/>
</dbReference>